<evidence type="ECO:0000256" key="3">
    <source>
        <dbReference type="RuleBase" id="RU363015"/>
    </source>
</evidence>
<keyword evidence="5" id="KW-1185">Reference proteome</keyword>
<dbReference type="PANTHER" id="PTHR31223">
    <property type="entry name" value="LOG FAMILY PROTEIN YJL055W"/>
    <property type="match status" value="1"/>
</dbReference>
<proteinExistence type="inferred from homology"/>
<evidence type="ECO:0000256" key="1">
    <source>
        <dbReference type="ARBA" id="ARBA00000274"/>
    </source>
</evidence>
<dbReference type="InterPro" id="IPR005269">
    <property type="entry name" value="LOG"/>
</dbReference>
<dbReference type="RefSeq" id="WP_130557961.1">
    <property type="nucleotide sequence ID" value="NZ_AP028947.1"/>
</dbReference>
<dbReference type="InterPro" id="IPR031100">
    <property type="entry name" value="LOG_fam"/>
</dbReference>
<dbReference type="NCBIfam" id="TIGR00730">
    <property type="entry name" value="Rossman fold protein, TIGR00730 family"/>
    <property type="match status" value="1"/>
</dbReference>
<dbReference type="Proteomes" id="UP001329151">
    <property type="component" value="Chromosome"/>
</dbReference>
<keyword evidence="3" id="KW-0203">Cytokinin biosynthesis</keyword>
<dbReference type="GO" id="GO:0005829">
    <property type="term" value="C:cytosol"/>
    <property type="evidence" value="ECO:0007669"/>
    <property type="project" value="TreeGrafter"/>
</dbReference>
<dbReference type="Pfam" id="PF03641">
    <property type="entry name" value="Lysine_decarbox"/>
    <property type="match status" value="1"/>
</dbReference>
<dbReference type="EMBL" id="AP028947">
    <property type="protein sequence ID" value="BET26910.1"/>
    <property type="molecule type" value="Genomic_DNA"/>
</dbReference>
<name>A0AA86J945_9BURK</name>
<comment type="similarity">
    <text evidence="2 3">Belongs to the LOG family.</text>
</comment>
<evidence type="ECO:0000313" key="5">
    <source>
        <dbReference type="Proteomes" id="UP001329151"/>
    </source>
</evidence>
<evidence type="ECO:0000256" key="2">
    <source>
        <dbReference type="ARBA" id="ARBA00006763"/>
    </source>
</evidence>
<dbReference type="SUPFAM" id="SSF102405">
    <property type="entry name" value="MCP/YpsA-like"/>
    <property type="match status" value="1"/>
</dbReference>
<accession>A0AA86J945</accession>
<keyword evidence="3" id="KW-0378">Hydrolase</keyword>
<protein>
    <recommendedName>
        <fullName evidence="3">Cytokinin riboside 5'-monophosphate phosphoribohydrolase</fullName>
        <ecNumber evidence="3">3.2.2.n1</ecNumber>
    </recommendedName>
</protein>
<reference evidence="4 5" key="1">
    <citation type="submission" date="2023-10" db="EMBL/GenBank/DDBJ databases">
        <title>Complete Genome Sequence of Limnobacter thiooxidans CS-K2T, Isolated from freshwater lake sediments in Bavaria, Germany.</title>
        <authorList>
            <person name="Naruki M."/>
            <person name="Watanabe A."/>
            <person name="Warashina T."/>
            <person name="Morita T."/>
            <person name="Arakawa K."/>
        </authorList>
    </citation>
    <scope>NUCLEOTIDE SEQUENCE [LARGE SCALE GENOMIC DNA]</scope>
    <source>
        <strain evidence="4 5">CS-K2</strain>
    </source>
</reference>
<dbReference type="KEGG" id="lto:RGQ30_24110"/>
<gene>
    <name evidence="4" type="ORF">RGQ30_24110</name>
</gene>
<dbReference type="Gene3D" id="3.40.50.450">
    <property type="match status" value="1"/>
</dbReference>
<organism evidence="4 5">
    <name type="scientific">Limnobacter thiooxidans</name>
    <dbReference type="NCBI Taxonomy" id="131080"/>
    <lineage>
        <taxon>Bacteria</taxon>
        <taxon>Pseudomonadati</taxon>
        <taxon>Pseudomonadota</taxon>
        <taxon>Betaproteobacteria</taxon>
        <taxon>Burkholderiales</taxon>
        <taxon>Burkholderiaceae</taxon>
        <taxon>Limnobacter</taxon>
    </lineage>
</organism>
<dbReference type="EC" id="3.2.2.n1" evidence="3"/>
<dbReference type="PANTHER" id="PTHR31223:SF70">
    <property type="entry name" value="LOG FAMILY PROTEIN YJL055W"/>
    <property type="match status" value="1"/>
</dbReference>
<evidence type="ECO:0000313" key="4">
    <source>
        <dbReference type="EMBL" id="BET26910.1"/>
    </source>
</evidence>
<comment type="catalytic activity">
    <reaction evidence="1">
        <text>AMP + H2O = D-ribose 5-phosphate + adenine</text>
        <dbReference type="Rhea" id="RHEA:20129"/>
        <dbReference type="ChEBI" id="CHEBI:15377"/>
        <dbReference type="ChEBI" id="CHEBI:16708"/>
        <dbReference type="ChEBI" id="CHEBI:78346"/>
        <dbReference type="ChEBI" id="CHEBI:456215"/>
        <dbReference type="EC" id="3.2.2.4"/>
    </reaction>
</comment>
<sequence>MKNICVYCGSSPGSRVEYAEGAKALARALVANNLGLVYGGSNLGLMGIVAQEVLDQGGTAVGVIPEQLVTKELAHPALTELFITRNMHERKARMAELSDGFIALPGGLGTFEELFEILTWGQLSFHSKPVGVLNVNGYYDGLLAFLNHAHSEAFIRTQHRNMLMSATCPIELLNAFKTYEAPPVVKWV</sequence>
<dbReference type="GO" id="GO:0009691">
    <property type="term" value="P:cytokinin biosynthetic process"/>
    <property type="evidence" value="ECO:0007669"/>
    <property type="project" value="UniProtKB-UniRule"/>
</dbReference>
<dbReference type="AlphaFoldDB" id="A0AA86J945"/>
<dbReference type="GO" id="GO:0008714">
    <property type="term" value="F:AMP nucleosidase activity"/>
    <property type="evidence" value="ECO:0007669"/>
    <property type="project" value="UniProtKB-EC"/>
</dbReference>